<protein>
    <submittedName>
        <fullName evidence="2">Oxidoreductase</fullName>
    </submittedName>
</protein>
<dbReference type="RefSeq" id="WP_054653268.1">
    <property type="nucleotide sequence ID" value="NZ_AZGC01000054.1"/>
</dbReference>
<dbReference type="PANTHER" id="PTHR30543">
    <property type="entry name" value="CHROMATE REDUCTASE"/>
    <property type="match status" value="1"/>
</dbReference>
<dbReference type="SUPFAM" id="SSF52218">
    <property type="entry name" value="Flavoproteins"/>
    <property type="match status" value="1"/>
</dbReference>
<dbReference type="OrthoDB" id="9812295at2"/>
<proteinExistence type="predicted"/>
<dbReference type="PATRIC" id="fig|1423742.4.peg.270"/>
<dbReference type="InterPro" id="IPR029039">
    <property type="entry name" value="Flavoprotein-like_sf"/>
</dbReference>
<sequence length="201" mass="21595">MKHYIGIAGTHAKGSTNTKLINFIQKHLAGKAEVELVDVTNWPVFHKTENFALPAGVKEVADKIAAADGVIIATPEYDHSIPASLMNGLAWLSYGIHPFDNKPVMITGASYGALGTSRAQAHIRRILDAPEIHARTLSSSDFMVSRSLGAFDDEGNLTDAALVKRFDALFAEFEVLVEVVATLAEASRVAEADAEKLAHEG</sequence>
<dbReference type="Pfam" id="PF03358">
    <property type="entry name" value="FMN_red"/>
    <property type="match status" value="1"/>
</dbReference>
<evidence type="ECO:0000313" key="3">
    <source>
        <dbReference type="Proteomes" id="UP000051084"/>
    </source>
</evidence>
<gene>
    <name evidence="2" type="ORF">FC21_GL000256</name>
</gene>
<name>A0A0R1UMG7_9LACO</name>
<dbReference type="GO" id="GO:0010181">
    <property type="term" value="F:FMN binding"/>
    <property type="evidence" value="ECO:0007669"/>
    <property type="project" value="TreeGrafter"/>
</dbReference>
<dbReference type="GO" id="GO:0005829">
    <property type="term" value="C:cytosol"/>
    <property type="evidence" value="ECO:0007669"/>
    <property type="project" value="TreeGrafter"/>
</dbReference>
<dbReference type="GO" id="GO:0016491">
    <property type="term" value="F:oxidoreductase activity"/>
    <property type="evidence" value="ECO:0007669"/>
    <property type="project" value="InterPro"/>
</dbReference>
<dbReference type="AlphaFoldDB" id="A0A0R1UMG7"/>
<dbReference type="InterPro" id="IPR005025">
    <property type="entry name" value="FMN_Rdtase-like_dom"/>
</dbReference>
<reference evidence="2 3" key="1">
    <citation type="journal article" date="2015" name="Genome Announc.">
        <title>Expanding the biotechnology potential of lactobacilli through comparative genomics of 213 strains and associated genera.</title>
        <authorList>
            <person name="Sun Z."/>
            <person name="Harris H.M."/>
            <person name="McCann A."/>
            <person name="Guo C."/>
            <person name="Argimon S."/>
            <person name="Zhang W."/>
            <person name="Yang X."/>
            <person name="Jeffery I.B."/>
            <person name="Cooney J.C."/>
            <person name="Kagawa T.F."/>
            <person name="Liu W."/>
            <person name="Song Y."/>
            <person name="Salvetti E."/>
            <person name="Wrobel A."/>
            <person name="Rasinkangas P."/>
            <person name="Parkhill J."/>
            <person name="Rea M.C."/>
            <person name="O'Sullivan O."/>
            <person name="Ritari J."/>
            <person name="Douillard F.P."/>
            <person name="Paul Ross R."/>
            <person name="Yang R."/>
            <person name="Briner A.E."/>
            <person name="Felis G.E."/>
            <person name="de Vos W.M."/>
            <person name="Barrangou R."/>
            <person name="Klaenhammer T.R."/>
            <person name="Caufield P.W."/>
            <person name="Cui Y."/>
            <person name="Zhang H."/>
            <person name="O'Toole P.W."/>
        </authorList>
    </citation>
    <scope>NUCLEOTIDE SEQUENCE [LARGE SCALE GENOMIC DNA]</scope>
    <source>
        <strain evidence="2 3">DSM 18793</strain>
    </source>
</reference>
<dbReference type="Proteomes" id="UP000051084">
    <property type="component" value="Unassembled WGS sequence"/>
</dbReference>
<dbReference type="STRING" id="417373.GCA_001570685_00883"/>
<keyword evidence="3" id="KW-1185">Reference proteome</keyword>
<evidence type="ECO:0000313" key="2">
    <source>
        <dbReference type="EMBL" id="KRL92536.1"/>
    </source>
</evidence>
<dbReference type="Gene3D" id="3.40.50.360">
    <property type="match status" value="1"/>
</dbReference>
<evidence type="ECO:0000259" key="1">
    <source>
        <dbReference type="Pfam" id="PF03358"/>
    </source>
</evidence>
<organism evidence="2 3">
    <name type="scientific">Limosilactobacillus equigenerosi DSM 18793 = JCM 14505</name>
    <dbReference type="NCBI Taxonomy" id="1423742"/>
    <lineage>
        <taxon>Bacteria</taxon>
        <taxon>Bacillati</taxon>
        <taxon>Bacillota</taxon>
        <taxon>Bacilli</taxon>
        <taxon>Lactobacillales</taxon>
        <taxon>Lactobacillaceae</taxon>
        <taxon>Limosilactobacillus</taxon>
    </lineage>
</organism>
<accession>A0A0R1UMG7</accession>
<dbReference type="InterPro" id="IPR050712">
    <property type="entry name" value="NAD(P)H-dep_reductase"/>
</dbReference>
<comment type="caution">
    <text evidence="2">The sequence shown here is derived from an EMBL/GenBank/DDBJ whole genome shotgun (WGS) entry which is preliminary data.</text>
</comment>
<dbReference type="EMBL" id="AZGC01000054">
    <property type="protein sequence ID" value="KRL92536.1"/>
    <property type="molecule type" value="Genomic_DNA"/>
</dbReference>
<dbReference type="PANTHER" id="PTHR30543:SF21">
    <property type="entry name" value="NAD(P)H-DEPENDENT FMN REDUCTASE LOT6"/>
    <property type="match status" value="1"/>
</dbReference>
<feature type="domain" description="NADPH-dependent FMN reductase-like" evidence="1">
    <location>
        <begin position="5"/>
        <end position="146"/>
    </location>
</feature>